<protein>
    <submittedName>
        <fullName evidence="1">Uncharacterized protein</fullName>
    </submittedName>
</protein>
<reference evidence="1" key="1">
    <citation type="submission" date="2021-01" db="EMBL/GenBank/DDBJ databases">
        <authorList>
            <person name="Corre E."/>
            <person name="Pelletier E."/>
            <person name="Niang G."/>
            <person name="Scheremetjew M."/>
            <person name="Finn R."/>
            <person name="Kale V."/>
            <person name="Holt S."/>
            <person name="Cochrane G."/>
            <person name="Meng A."/>
            <person name="Brown T."/>
            <person name="Cohen L."/>
        </authorList>
    </citation>
    <scope>NUCLEOTIDE SEQUENCE</scope>
    <source>
        <strain evidence="1">CCAP1064/1</strain>
    </source>
</reference>
<sequence length="350" mass="39474">MTINYFTYIMESMTMLINLLRLPLMEEKLSFLKEMLTSVFMVLKVVQVSTKLSHRMFYNNYKFFTLYLSNFRLDRTEAIEKATVALSTTMYVIREMEDGIDDCEKSCLACNDEPVHAWDEAVAFFTGSLEGFDGNGKGKLFRAWSEDLCTYFRTCGEDGDLTTGTSKSNHEILIEFFIGQNSIFLGFCNAAEKSKVKIVSWMKVVMVQGALLYAYKTYNEEFSEEVQAIGAVAMAAVVPYINACEPADADIIYDGLSVGSQRRGVGFKEIKEAFERNYDCPEMGILCSQVGGIFDSDKFEYMKDAEPCKDKPVDNIDTFQADTDTSSASQTSCTLFLIFTLSLSVFSVLR</sequence>
<evidence type="ECO:0000313" key="1">
    <source>
        <dbReference type="EMBL" id="CAD8426337.1"/>
    </source>
</evidence>
<name>A0A7S0CK75_9STRA</name>
<gene>
    <name evidence="1" type="ORF">PINE0816_LOCUS22499</name>
</gene>
<dbReference type="EMBL" id="HBEL01048604">
    <property type="protein sequence ID" value="CAD8426337.1"/>
    <property type="molecule type" value="Transcribed_RNA"/>
</dbReference>
<proteinExistence type="predicted"/>
<accession>A0A7S0CK75</accession>
<organism evidence="1">
    <name type="scientific">Proboscia inermis</name>
    <dbReference type="NCBI Taxonomy" id="420281"/>
    <lineage>
        <taxon>Eukaryota</taxon>
        <taxon>Sar</taxon>
        <taxon>Stramenopiles</taxon>
        <taxon>Ochrophyta</taxon>
        <taxon>Bacillariophyta</taxon>
        <taxon>Coscinodiscophyceae</taxon>
        <taxon>Rhizosoleniophycidae</taxon>
        <taxon>Rhizosoleniales</taxon>
        <taxon>Rhizosoleniaceae</taxon>
        <taxon>Proboscia</taxon>
    </lineage>
</organism>
<dbReference type="AlphaFoldDB" id="A0A7S0CK75"/>